<accession>A0ABV4AF87</accession>
<dbReference type="Pfam" id="PF09424">
    <property type="entry name" value="YqeY"/>
    <property type="match status" value="1"/>
</dbReference>
<protein>
    <submittedName>
        <fullName evidence="1">GatB/YqeY domain-containing protein</fullName>
    </submittedName>
</protein>
<proteinExistence type="predicted"/>
<dbReference type="PANTHER" id="PTHR28055:SF1">
    <property type="entry name" value="ALTERED INHERITANCE OF MITOCHONDRIA PROTEIN 41, MITOCHONDRIAL"/>
    <property type="match status" value="1"/>
</dbReference>
<dbReference type="Proteomes" id="UP001562065">
    <property type="component" value="Unassembled WGS sequence"/>
</dbReference>
<comment type="caution">
    <text evidence="1">The sequence shown here is derived from an EMBL/GenBank/DDBJ whole genome shotgun (WGS) entry which is preliminary data.</text>
</comment>
<dbReference type="RefSeq" id="WP_369454456.1">
    <property type="nucleotide sequence ID" value="NZ_JBGCUO010000001.1"/>
</dbReference>
<dbReference type="Gene3D" id="1.10.1510.10">
    <property type="entry name" value="Uncharacterised protein YqeY/AIM41 PF09424, N-terminal domain"/>
    <property type="match status" value="1"/>
</dbReference>
<dbReference type="EMBL" id="JBGCUO010000001">
    <property type="protein sequence ID" value="MEY1661207.1"/>
    <property type="molecule type" value="Genomic_DNA"/>
</dbReference>
<dbReference type="InterPro" id="IPR019004">
    <property type="entry name" value="YqeY/Aim41"/>
</dbReference>
<dbReference type="PANTHER" id="PTHR28055">
    <property type="entry name" value="ALTERED INHERITANCE OF MITOCHONDRIA PROTEIN 41, MITOCHONDRIAL"/>
    <property type="match status" value="1"/>
</dbReference>
<dbReference type="InterPro" id="IPR042184">
    <property type="entry name" value="YqeY/Aim41_N"/>
</dbReference>
<evidence type="ECO:0000313" key="1">
    <source>
        <dbReference type="EMBL" id="MEY1661207.1"/>
    </source>
</evidence>
<sequence>MSDIKDRLTAAMKDAMRAKDSARLGVIRMALAAFKQIEVDERIEVSDERALVLLDKLVKMRQEAARQFADAHRQDLADKELAEIEVLRTFLPAPLSDAEVDALIDAAVAATGAQGMADMGKVMGQLKPQLQGRADMAAVSQRIKARLAS</sequence>
<organism evidence="1 2">
    <name type="scientific">Isoalcanivorax beigongshangi</name>
    <dbReference type="NCBI Taxonomy" id="3238810"/>
    <lineage>
        <taxon>Bacteria</taxon>
        <taxon>Pseudomonadati</taxon>
        <taxon>Pseudomonadota</taxon>
        <taxon>Gammaproteobacteria</taxon>
        <taxon>Oceanospirillales</taxon>
        <taxon>Alcanivoracaceae</taxon>
        <taxon>Isoalcanivorax</taxon>
    </lineage>
</organism>
<dbReference type="SUPFAM" id="SSF89095">
    <property type="entry name" value="GatB/YqeY motif"/>
    <property type="match status" value="1"/>
</dbReference>
<dbReference type="Gene3D" id="1.10.10.410">
    <property type="match status" value="1"/>
</dbReference>
<reference evidence="1 2" key="1">
    <citation type="submission" date="2024-07" db="EMBL/GenBank/DDBJ databases">
        <authorList>
            <person name="Ren Q."/>
        </authorList>
    </citation>
    <scope>NUCLEOTIDE SEQUENCE [LARGE SCALE GENOMIC DNA]</scope>
    <source>
        <strain evidence="1 2">REN37</strain>
    </source>
</reference>
<gene>
    <name evidence="1" type="ORF">AB5I84_03495</name>
</gene>
<dbReference type="InterPro" id="IPR023168">
    <property type="entry name" value="GatB_Yqey_C_2"/>
</dbReference>
<name>A0ABV4AF87_9GAMM</name>
<dbReference type="InterPro" id="IPR003789">
    <property type="entry name" value="Asn/Gln_tRNA_amidoTrase-B-like"/>
</dbReference>
<evidence type="ECO:0000313" key="2">
    <source>
        <dbReference type="Proteomes" id="UP001562065"/>
    </source>
</evidence>
<keyword evidence="2" id="KW-1185">Reference proteome</keyword>